<organism evidence="7 8">
    <name type="scientific">Thiospirochaeta perfilievii</name>
    <dbReference type="NCBI Taxonomy" id="252967"/>
    <lineage>
        <taxon>Bacteria</taxon>
        <taxon>Pseudomonadati</taxon>
        <taxon>Spirochaetota</taxon>
        <taxon>Spirochaetia</taxon>
        <taxon>Spirochaetales</taxon>
        <taxon>Spirochaetaceae</taxon>
        <taxon>Thiospirochaeta</taxon>
    </lineage>
</organism>
<dbReference type="InterPro" id="IPR006158">
    <property type="entry name" value="Cobalamin-bd"/>
</dbReference>
<evidence type="ECO:0000256" key="1">
    <source>
        <dbReference type="ARBA" id="ARBA00001966"/>
    </source>
</evidence>
<reference evidence="7 8" key="1">
    <citation type="submission" date="2019-02" db="EMBL/GenBank/DDBJ databases">
        <authorList>
            <person name="Fomenkov A."/>
            <person name="Dubinina G."/>
            <person name="Grabovich M."/>
            <person name="Vincze T."/>
            <person name="Roberts R.J."/>
        </authorList>
    </citation>
    <scope>NUCLEOTIDE SEQUENCE [LARGE SCALE GENOMIC DNA]</scope>
    <source>
        <strain evidence="7 8">P</strain>
    </source>
</reference>
<keyword evidence="2" id="KW-0949">S-adenosyl-L-methionine</keyword>
<dbReference type="GO" id="GO:0046872">
    <property type="term" value="F:metal ion binding"/>
    <property type="evidence" value="ECO:0007669"/>
    <property type="project" value="UniProtKB-KW"/>
</dbReference>
<evidence type="ECO:0000313" key="7">
    <source>
        <dbReference type="EMBL" id="QEN05235.1"/>
    </source>
</evidence>
<reference evidence="7 8" key="2">
    <citation type="submission" date="2019-09" db="EMBL/GenBank/DDBJ databases">
        <title>Complete Genome Sequence and Methylome Analysis of free living Spirochaetas.</title>
        <authorList>
            <person name="Leshcheva N."/>
            <person name="Mikheeva N."/>
        </authorList>
    </citation>
    <scope>NUCLEOTIDE SEQUENCE [LARGE SCALE GENOMIC DNA]</scope>
    <source>
        <strain evidence="7 8">P</strain>
    </source>
</reference>
<accession>A0A5C1QB01</accession>
<dbReference type="KEGG" id="sper:EW093_11100"/>
<gene>
    <name evidence="7" type="ORF">EW093_11100</name>
</gene>
<dbReference type="InterPro" id="IPR023404">
    <property type="entry name" value="rSAM_horseshoe"/>
</dbReference>
<dbReference type="Proteomes" id="UP000323824">
    <property type="component" value="Chromosome"/>
</dbReference>
<dbReference type="SUPFAM" id="SSF102114">
    <property type="entry name" value="Radical SAM enzymes"/>
    <property type="match status" value="1"/>
</dbReference>
<proteinExistence type="predicted"/>
<dbReference type="EMBL" id="CP035807">
    <property type="protein sequence ID" value="QEN05235.1"/>
    <property type="molecule type" value="Genomic_DNA"/>
</dbReference>
<keyword evidence="8" id="KW-1185">Reference proteome</keyword>
<comment type="cofactor">
    <cofactor evidence="1">
        <name>[4Fe-4S] cluster</name>
        <dbReference type="ChEBI" id="CHEBI:49883"/>
    </cofactor>
</comment>
<dbReference type="PANTHER" id="PTHR43409">
    <property type="entry name" value="ANAEROBIC MAGNESIUM-PROTOPORPHYRIN IX MONOMETHYL ESTER CYCLASE-RELATED"/>
    <property type="match status" value="1"/>
</dbReference>
<feature type="domain" description="Radical SAM core" evidence="6">
    <location>
        <begin position="321"/>
        <end position="532"/>
    </location>
</feature>
<dbReference type="GO" id="GO:0031419">
    <property type="term" value="F:cobalamin binding"/>
    <property type="evidence" value="ECO:0007669"/>
    <property type="project" value="InterPro"/>
</dbReference>
<dbReference type="SMART" id="SM00729">
    <property type="entry name" value="Elp3"/>
    <property type="match status" value="1"/>
</dbReference>
<dbReference type="InterPro" id="IPR007197">
    <property type="entry name" value="rSAM"/>
</dbReference>
<evidence type="ECO:0000256" key="2">
    <source>
        <dbReference type="ARBA" id="ARBA00022691"/>
    </source>
</evidence>
<name>A0A5C1QB01_9SPIO</name>
<evidence type="ECO:0000256" key="5">
    <source>
        <dbReference type="ARBA" id="ARBA00023014"/>
    </source>
</evidence>
<evidence type="ECO:0000259" key="6">
    <source>
        <dbReference type="PROSITE" id="PS51918"/>
    </source>
</evidence>
<dbReference type="Gene3D" id="3.80.30.20">
    <property type="entry name" value="tm_1862 like domain"/>
    <property type="match status" value="1"/>
</dbReference>
<dbReference type="RefSeq" id="WP_149568474.1">
    <property type="nucleotide sequence ID" value="NZ_CP035807.1"/>
</dbReference>
<dbReference type="SFLD" id="SFLDG01082">
    <property type="entry name" value="B12-binding_domain_containing"/>
    <property type="match status" value="1"/>
</dbReference>
<dbReference type="Pfam" id="PF02310">
    <property type="entry name" value="B12-binding"/>
    <property type="match status" value="1"/>
</dbReference>
<dbReference type="InterPro" id="IPR006638">
    <property type="entry name" value="Elp3/MiaA/NifB-like_rSAM"/>
</dbReference>
<evidence type="ECO:0000313" key="8">
    <source>
        <dbReference type="Proteomes" id="UP000323824"/>
    </source>
</evidence>
<keyword evidence="4" id="KW-0408">Iron</keyword>
<dbReference type="InterPro" id="IPR051198">
    <property type="entry name" value="BchE-like"/>
</dbReference>
<dbReference type="GO" id="GO:0051536">
    <property type="term" value="F:iron-sulfur cluster binding"/>
    <property type="evidence" value="ECO:0007669"/>
    <property type="project" value="UniProtKB-KW"/>
</dbReference>
<evidence type="ECO:0000256" key="4">
    <source>
        <dbReference type="ARBA" id="ARBA00023004"/>
    </source>
</evidence>
<evidence type="ECO:0000256" key="3">
    <source>
        <dbReference type="ARBA" id="ARBA00022723"/>
    </source>
</evidence>
<dbReference type="SFLD" id="SFLDS00029">
    <property type="entry name" value="Radical_SAM"/>
    <property type="match status" value="1"/>
</dbReference>
<dbReference type="InterPro" id="IPR058240">
    <property type="entry name" value="rSAM_sf"/>
</dbReference>
<keyword evidence="3" id="KW-0479">Metal-binding</keyword>
<keyword evidence="5" id="KW-0411">Iron-sulfur</keyword>
<dbReference type="GO" id="GO:0003824">
    <property type="term" value="F:catalytic activity"/>
    <property type="evidence" value="ECO:0007669"/>
    <property type="project" value="InterPro"/>
</dbReference>
<sequence length="695" mass="78543">MKTLLVTPPFSQLNTPYPAISYLCAFLREKGHSVDQVDLGIIVINKILSKEGLERIFSVKSVGRVGALKESYIKTIDPVIDFLKGKNPTLENRIVNSDFLPQSTRFDNLESGIENNARYLATLYINDIGDYITQNIDKNFGFSRYSERLGLSPASFSIIQDELERPTTVITDIILEEWSKIIAREKYDVIGITIPFPGNLISTLKISSYIKKIDPNIKIIIGGGWVNTELRSLTEKKFFDYVDYVVLDDGETPIELILRSLSDKNIKLNRTYTLKDGKVVYHKNSSMDPALESLPATDYKGLDLSLYISLLDTLNPMHSLWNNGRWNKLTLAHGCYWKRCAFCDTSLPYINSYHQSNATSIVDKIEKIIKDTGQTGFHFVDEAAPPALLKEVSLEIIRRGLAVTWWTNIRFETRFTRGLARIMAKSGCIGVSGGVEVASDRLLKLMDKGVTVNQVTKVTASLGQEGILVHAYLMYGFPSQTDRETVDALEIVRQLFQLGLIQSAYWHQFALTAHSRVGINPKEYGVSITGPKHEGFAKNDLEFSSSDKDPSRFSNGLKTSLYNFMRGNGLSLPLSRWFDFPIPKTKIKKSYLEDILATTSVELKDSTQIVWIGSNVEFKGNNIYLYDNTSQESITLDEDEVNFIKELLEVITYKKRAKITLKDVDSIASKYRIDPDLWLSQESTSILYDYGLVLI</sequence>
<dbReference type="SUPFAM" id="SSF52242">
    <property type="entry name" value="Cobalamin (vitamin B12)-binding domain"/>
    <property type="match status" value="1"/>
</dbReference>
<dbReference type="InterPro" id="IPR036724">
    <property type="entry name" value="Cobalamin-bd_sf"/>
</dbReference>
<protein>
    <submittedName>
        <fullName evidence="7">Radical SAM protein</fullName>
    </submittedName>
</protein>
<dbReference type="Pfam" id="PF04055">
    <property type="entry name" value="Radical_SAM"/>
    <property type="match status" value="1"/>
</dbReference>
<dbReference type="OrthoDB" id="9801424at2"/>
<dbReference type="Gene3D" id="3.40.50.280">
    <property type="entry name" value="Cobalamin-binding domain"/>
    <property type="match status" value="1"/>
</dbReference>
<dbReference type="PROSITE" id="PS51918">
    <property type="entry name" value="RADICAL_SAM"/>
    <property type="match status" value="1"/>
</dbReference>
<dbReference type="AlphaFoldDB" id="A0A5C1QB01"/>